<dbReference type="PANTHER" id="PTHR34980:SF2">
    <property type="entry name" value="INNER MEMBRANE PROTEIN YHAH-RELATED"/>
    <property type="match status" value="1"/>
</dbReference>
<protein>
    <submittedName>
        <fullName evidence="2">DUF805 domain-containing protein</fullName>
    </submittedName>
</protein>
<dbReference type="PANTHER" id="PTHR34980">
    <property type="entry name" value="INNER MEMBRANE PROTEIN-RELATED-RELATED"/>
    <property type="match status" value="1"/>
</dbReference>
<gene>
    <name evidence="2" type="ORF">HAP95_16430</name>
</gene>
<dbReference type="EMBL" id="JAAOMP010000172">
    <property type="protein sequence ID" value="MBU2761719.1"/>
    <property type="molecule type" value="Genomic_DNA"/>
</dbReference>
<keyword evidence="3" id="KW-1185">Reference proteome</keyword>
<organism evidence="2 3">
    <name type="scientific">Acidithiobacillus sulfurivorans</name>
    <dbReference type="NCBI Taxonomy" id="1958756"/>
    <lineage>
        <taxon>Bacteria</taxon>
        <taxon>Pseudomonadati</taxon>
        <taxon>Pseudomonadota</taxon>
        <taxon>Acidithiobacillia</taxon>
        <taxon>Acidithiobacillales</taxon>
        <taxon>Acidithiobacillaceae</taxon>
        <taxon>Acidithiobacillus</taxon>
    </lineage>
</organism>
<feature type="transmembrane region" description="Helical" evidence="1">
    <location>
        <begin position="25"/>
        <end position="48"/>
    </location>
</feature>
<evidence type="ECO:0000313" key="2">
    <source>
        <dbReference type="EMBL" id="MBU2761719.1"/>
    </source>
</evidence>
<accession>A0ABS6A4N4</accession>
<dbReference type="InterPro" id="IPR008523">
    <property type="entry name" value="DUF805"/>
</dbReference>
<feature type="transmembrane region" description="Helical" evidence="1">
    <location>
        <begin position="88"/>
        <end position="111"/>
    </location>
</feature>
<sequence length="130" mass="14388">MFDIYVHTVTQNYLRFDGRMSRAEFWWFALCNFLIILAIVLLAGLLTGGLQSHSLLGSIFMIVYGIYVLVMLLPSLGAEVRRLHDTGLSGWLVLLNLIPYLGGLIVLILLAMPAKPDGTKYGAYHDSAAS</sequence>
<keyword evidence="1" id="KW-1133">Transmembrane helix</keyword>
<comment type="caution">
    <text evidence="2">The sequence shown here is derived from an EMBL/GenBank/DDBJ whole genome shotgun (WGS) entry which is preliminary data.</text>
</comment>
<evidence type="ECO:0000313" key="3">
    <source>
        <dbReference type="Proteomes" id="UP000755654"/>
    </source>
</evidence>
<proteinExistence type="predicted"/>
<reference evidence="2 3" key="1">
    <citation type="journal article" date="2021" name="ISME J.">
        <title>Genomic evolution of the class Acidithiobacillia: deep-branching Proteobacteria living in extreme acidic conditions.</title>
        <authorList>
            <person name="Moya-Beltran A."/>
            <person name="Beard S."/>
            <person name="Rojas-Villalobos C."/>
            <person name="Issotta F."/>
            <person name="Gallardo Y."/>
            <person name="Ulloa R."/>
            <person name="Giaveno A."/>
            <person name="Degli Esposti M."/>
            <person name="Johnson D.B."/>
            <person name="Quatrini R."/>
        </authorList>
    </citation>
    <scope>NUCLEOTIDE SEQUENCE [LARGE SCALE GENOMIC DNA]</scope>
    <source>
        <strain evidence="2 3">RW2</strain>
    </source>
</reference>
<dbReference type="Proteomes" id="UP000755654">
    <property type="component" value="Unassembled WGS sequence"/>
</dbReference>
<keyword evidence="1" id="KW-0812">Transmembrane</keyword>
<name>A0ABS6A4N4_9PROT</name>
<dbReference type="Pfam" id="PF05656">
    <property type="entry name" value="DUF805"/>
    <property type="match status" value="1"/>
</dbReference>
<feature type="transmembrane region" description="Helical" evidence="1">
    <location>
        <begin position="55"/>
        <end position="76"/>
    </location>
</feature>
<keyword evidence="1" id="KW-0472">Membrane</keyword>
<evidence type="ECO:0000256" key="1">
    <source>
        <dbReference type="SAM" id="Phobius"/>
    </source>
</evidence>